<dbReference type="InterPro" id="IPR028098">
    <property type="entry name" value="Glyco_trans_4-like_N"/>
</dbReference>
<comment type="caution">
    <text evidence="2">The sequence shown here is derived from an EMBL/GenBank/DDBJ whole genome shotgun (WGS) entry which is preliminary data.</text>
</comment>
<dbReference type="Proteomes" id="UP000619041">
    <property type="component" value="Unassembled WGS sequence"/>
</dbReference>
<sequence length="410" mass="45071">MCDRAGTAPRRVLILYRHYRPDSPPYATMLAMLAERLAGEGHAINVWTEQPSYKSNDAALNLPGGSNEGGVRVERMARLPLYGRLGAMRLLDKVLFPLRLVLKALLRCLAGERYDVVWTATIPPIAQGLAGRMVARIFGARFVYHCQDLYPEIAVHVGLWRGGGLLHSLSRRVERATRSKADPLVTLSPDMARTATALTKPRSLVVLNNFALEELGDPAEFPERGFSLDASLKLTFAGNLGRFQGLELVAEGVAQVDQQRCPVQLQFIGEGTALPALRERARSVPAIGFEPHRPFAEARPLIAAAHVGLVALEPGIIDFAFPSKTMTYLSLGLPILALVERDSSLAAMLAERRLGWTISRREPEAVADILPRVRSEVLAGGYTRDRIIAEASDLFAFDRAAQVWGRDILR</sequence>
<protein>
    <submittedName>
        <fullName evidence="2">Glycosyltransferase WbuB</fullName>
    </submittedName>
</protein>
<evidence type="ECO:0000313" key="3">
    <source>
        <dbReference type="Proteomes" id="UP000619041"/>
    </source>
</evidence>
<organism evidence="2 3">
    <name type="scientific">Tsuneonella deserti</name>
    <dbReference type="NCBI Taxonomy" id="2035528"/>
    <lineage>
        <taxon>Bacteria</taxon>
        <taxon>Pseudomonadati</taxon>
        <taxon>Pseudomonadota</taxon>
        <taxon>Alphaproteobacteria</taxon>
        <taxon>Sphingomonadales</taxon>
        <taxon>Erythrobacteraceae</taxon>
        <taxon>Tsuneonella</taxon>
    </lineage>
</organism>
<reference evidence="3" key="1">
    <citation type="journal article" date="2019" name="Int. J. Syst. Evol. Microbiol.">
        <title>The Global Catalogue of Microorganisms (GCM) 10K type strain sequencing project: providing services to taxonomists for standard genome sequencing and annotation.</title>
        <authorList>
            <consortium name="The Broad Institute Genomics Platform"/>
            <consortium name="The Broad Institute Genome Sequencing Center for Infectious Disease"/>
            <person name="Wu L."/>
            <person name="Ma J."/>
        </authorList>
    </citation>
    <scope>NUCLEOTIDE SEQUENCE [LARGE SCALE GENOMIC DNA]</scope>
    <source>
        <strain evidence="3">CGMCC 1.15959</strain>
    </source>
</reference>
<dbReference type="Gene3D" id="3.40.50.2000">
    <property type="entry name" value="Glycogen Phosphorylase B"/>
    <property type="match status" value="2"/>
</dbReference>
<accession>A0ABQ1SDB9</accession>
<feature type="domain" description="Glycosyltransferase subfamily 4-like N-terminal" evidence="1">
    <location>
        <begin position="27"/>
        <end position="205"/>
    </location>
</feature>
<proteinExistence type="predicted"/>
<dbReference type="CDD" id="cd03794">
    <property type="entry name" value="GT4_WbuB-like"/>
    <property type="match status" value="1"/>
</dbReference>
<gene>
    <name evidence="2" type="ORF">GCM10011515_23450</name>
</gene>
<dbReference type="RefSeq" id="WP_188645288.1">
    <property type="nucleotide sequence ID" value="NZ_BMKL01000001.1"/>
</dbReference>
<dbReference type="EMBL" id="BMKL01000001">
    <property type="protein sequence ID" value="GGE03133.1"/>
    <property type="molecule type" value="Genomic_DNA"/>
</dbReference>
<dbReference type="Pfam" id="PF13692">
    <property type="entry name" value="Glyco_trans_1_4"/>
    <property type="match status" value="1"/>
</dbReference>
<evidence type="ECO:0000313" key="2">
    <source>
        <dbReference type="EMBL" id="GGE03133.1"/>
    </source>
</evidence>
<keyword evidence="3" id="KW-1185">Reference proteome</keyword>
<evidence type="ECO:0000259" key="1">
    <source>
        <dbReference type="Pfam" id="PF13579"/>
    </source>
</evidence>
<dbReference type="SUPFAM" id="SSF53756">
    <property type="entry name" value="UDP-Glycosyltransferase/glycogen phosphorylase"/>
    <property type="match status" value="1"/>
</dbReference>
<dbReference type="Pfam" id="PF13579">
    <property type="entry name" value="Glyco_trans_4_4"/>
    <property type="match status" value="1"/>
</dbReference>
<name>A0ABQ1SDB9_9SPHN</name>